<proteinExistence type="predicted"/>
<dbReference type="Proteomes" id="UP001374535">
    <property type="component" value="Chromosome 9"/>
</dbReference>
<evidence type="ECO:0000313" key="2">
    <source>
        <dbReference type="Proteomes" id="UP001374535"/>
    </source>
</evidence>
<organism evidence="1 2">
    <name type="scientific">Vigna mungo</name>
    <name type="common">Black gram</name>
    <name type="synonym">Phaseolus mungo</name>
    <dbReference type="NCBI Taxonomy" id="3915"/>
    <lineage>
        <taxon>Eukaryota</taxon>
        <taxon>Viridiplantae</taxon>
        <taxon>Streptophyta</taxon>
        <taxon>Embryophyta</taxon>
        <taxon>Tracheophyta</taxon>
        <taxon>Spermatophyta</taxon>
        <taxon>Magnoliopsida</taxon>
        <taxon>eudicotyledons</taxon>
        <taxon>Gunneridae</taxon>
        <taxon>Pentapetalae</taxon>
        <taxon>rosids</taxon>
        <taxon>fabids</taxon>
        <taxon>Fabales</taxon>
        <taxon>Fabaceae</taxon>
        <taxon>Papilionoideae</taxon>
        <taxon>50 kb inversion clade</taxon>
        <taxon>NPAAA clade</taxon>
        <taxon>indigoferoid/millettioid clade</taxon>
        <taxon>Phaseoleae</taxon>
        <taxon>Vigna</taxon>
    </lineage>
</organism>
<dbReference type="EMBL" id="CP144692">
    <property type="protein sequence ID" value="WVY99069.1"/>
    <property type="molecule type" value="Genomic_DNA"/>
</dbReference>
<protein>
    <submittedName>
        <fullName evidence="1">Uncharacterized protein</fullName>
    </submittedName>
</protein>
<gene>
    <name evidence="1" type="ORF">V8G54_031220</name>
</gene>
<name>A0AAQ3MWG6_VIGMU</name>
<accession>A0AAQ3MWG6</accession>
<dbReference type="AlphaFoldDB" id="A0AAQ3MWG6"/>
<evidence type="ECO:0000313" key="1">
    <source>
        <dbReference type="EMBL" id="WVY99069.1"/>
    </source>
</evidence>
<sequence>MHLTISSLKPLCKVGSIIFAVLPFVQFFQAKLNRCSTFSPLRNPPFFWPLTISSIITPKLKTSNFIESFPCLAYSGAMYPLHVNKNRLNYLQSLPVLWTNSPFSSPVLVKDTYKKLNSL</sequence>
<reference evidence="1 2" key="1">
    <citation type="journal article" date="2023" name="Life. Sci Alliance">
        <title>Evolutionary insights into 3D genome organization and epigenetic landscape of Vigna mungo.</title>
        <authorList>
            <person name="Junaid A."/>
            <person name="Singh B."/>
            <person name="Bhatia S."/>
        </authorList>
    </citation>
    <scope>NUCLEOTIDE SEQUENCE [LARGE SCALE GENOMIC DNA]</scope>
    <source>
        <strain evidence="1">Urdbean</strain>
    </source>
</reference>
<keyword evidence="2" id="KW-1185">Reference proteome</keyword>